<accession>A0A2C9LU16</accession>
<evidence type="ECO:0000256" key="13">
    <source>
        <dbReference type="SAM" id="Phobius"/>
    </source>
</evidence>
<feature type="transmembrane region" description="Helical" evidence="13">
    <location>
        <begin position="134"/>
        <end position="154"/>
    </location>
</feature>
<comment type="subcellular location">
    <subcellularLocation>
        <location evidence="1 12">Membrane</location>
        <topology evidence="1 12">Multi-pass membrane protein</topology>
    </subcellularLocation>
</comment>
<dbReference type="GO" id="GO:0034765">
    <property type="term" value="P:regulation of monoatomic ion transmembrane transport"/>
    <property type="evidence" value="ECO:0007669"/>
    <property type="project" value="TreeGrafter"/>
</dbReference>
<dbReference type="PIRSF" id="PIRSF005465">
    <property type="entry name" value="GIRK_kir"/>
    <property type="match status" value="1"/>
</dbReference>
<dbReference type="STRING" id="6526.A0A2C9LU16"/>
<evidence type="ECO:0000256" key="12">
    <source>
        <dbReference type="RuleBase" id="RU003822"/>
    </source>
</evidence>
<keyword evidence="4 12" id="KW-0812">Transmembrane</keyword>
<dbReference type="Gene3D" id="2.60.40.1400">
    <property type="entry name" value="G protein-activated inward rectifier potassium channel 1"/>
    <property type="match status" value="1"/>
</dbReference>
<evidence type="ECO:0008006" key="18">
    <source>
        <dbReference type="Google" id="ProtNLM"/>
    </source>
</evidence>
<dbReference type="GO" id="GO:0005886">
    <property type="term" value="C:plasma membrane"/>
    <property type="evidence" value="ECO:0007669"/>
    <property type="project" value="TreeGrafter"/>
</dbReference>
<keyword evidence="5 12" id="KW-0851">Voltage-gated channel</keyword>
<dbReference type="InterPro" id="IPR041647">
    <property type="entry name" value="IRK_C"/>
</dbReference>
<dbReference type="PANTHER" id="PTHR11767">
    <property type="entry name" value="INWARD RECTIFIER POTASSIUM CHANNEL"/>
    <property type="match status" value="1"/>
</dbReference>
<evidence type="ECO:0000256" key="9">
    <source>
        <dbReference type="ARBA" id="ARBA00023136"/>
    </source>
</evidence>
<evidence type="ECO:0000256" key="10">
    <source>
        <dbReference type="ARBA" id="ARBA00023303"/>
    </source>
</evidence>
<dbReference type="VEuPathDB" id="VectorBase:BGLB034924"/>
<dbReference type="PANTHER" id="PTHR11767:SF102">
    <property type="entry name" value="INWARDLY RECTIFYING POTASSIUM CHANNEL 1, ISOFORM F"/>
    <property type="match status" value="1"/>
</dbReference>
<keyword evidence="6 12" id="KW-0630">Potassium</keyword>
<keyword evidence="3 12" id="KW-0633">Potassium transport</keyword>
<dbReference type="VEuPathDB" id="VectorBase:BGLAX_045053"/>
<dbReference type="KEGG" id="bgt:106053855"/>
<feature type="transmembrane region" description="Helical" evidence="13">
    <location>
        <begin position="54"/>
        <end position="77"/>
    </location>
</feature>
<dbReference type="RefSeq" id="XP_013064949.2">
    <property type="nucleotide sequence ID" value="XM_013209495.2"/>
</dbReference>
<proteinExistence type="inferred from homology"/>
<dbReference type="EnsemblMetazoa" id="BGLB034924-RB">
    <property type="protein sequence ID" value="BGLB034924-PB"/>
    <property type="gene ID" value="BGLB034924"/>
</dbReference>
<dbReference type="Gene3D" id="1.10.287.70">
    <property type="match status" value="1"/>
</dbReference>
<reference evidence="16" key="1">
    <citation type="submission" date="2020-05" db="UniProtKB">
        <authorList>
            <consortium name="EnsemblMetazoa"/>
        </authorList>
    </citation>
    <scope>IDENTIFICATION</scope>
    <source>
        <strain evidence="16">BB02</strain>
    </source>
</reference>
<name>A0A2C9LU16_BIOGL</name>
<dbReference type="Pfam" id="PF17655">
    <property type="entry name" value="IRK_C"/>
    <property type="match status" value="1"/>
</dbReference>
<feature type="site" description="Role in the control of polyamine-mediated channel gating and in the blocking by intracellular magnesium" evidence="11">
    <location>
        <position position="145"/>
    </location>
</feature>
<sequence length="384" mass="44837">MDVVIENKVKVKKSRRTLLRKEGKSNVTYRGIENKNVKYMKDLYVTLIDLKWRWALLILFLGFFLTQLMFSVVYYLLSYFNGDLDHVGDSKFQPCISNLHSYWDALLFSMETQSTVGYGTIYPNAECGGTVPVVYLQIIFGVMLETILLGFIFVKIARPKHRRHTIMFSRNACICLEDQQLTLQLRVGDIRNSHLIDCHVYGALVNRYVNQEKHVYPLFQHELEFEAQGMRDKLYLIWPMVLCHKITAASPLYTLTPDDLQRDTFELIIILEGTIESTGEMVQARTSFTSRDILWGQRLVQLEEYDEKSDKWFINFVRFHEVEMSETPLCSAKELSENPRRSPGYDDDQDFIINQLAHNSTKGRDTTQFNQIDLMFSKIQEEVV</sequence>
<evidence type="ECO:0000313" key="17">
    <source>
        <dbReference type="Proteomes" id="UP000076420"/>
    </source>
</evidence>
<dbReference type="SUPFAM" id="SSF81324">
    <property type="entry name" value="Voltage-gated potassium channels"/>
    <property type="match status" value="1"/>
</dbReference>
<dbReference type="OrthoDB" id="273257at2759"/>
<evidence type="ECO:0000259" key="14">
    <source>
        <dbReference type="Pfam" id="PF01007"/>
    </source>
</evidence>
<dbReference type="GO" id="GO:0034702">
    <property type="term" value="C:monoatomic ion channel complex"/>
    <property type="evidence" value="ECO:0007669"/>
    <property type="project" value="UniProtKB-KW"/>
</dbReference>
<evidence type="ECO:0000313" key="16">
    <source>
        <dbReference type="EnsemblMetazoa" id="BGLB034924-PA"/>
    </source>
</evidence>
<keyword evidence="9 13" id="KW-0472">Membrane</keyword>
<feature type="domain" description="Potassium channel inwardly rectifying transmembrane" evidence="14">
    <location>
        <begin position="20"/>
        <end position="159"/>
    </location>
</feature>
<dbReference type="SUPFAM" id="SSF81296">
    <property type="entry name" value="E set domains"/>
    <property type="match status" value="1"/>
</dbReference>
<dbReference type="InterPro" id="IPR014756">
    <property type="entry name" value="Ig_E-set"/>
</dbReference>
<dbReference type="GO" id="GO:1990573">
    <property type="term" value="P:potassium ion import across plasma membrane"/>
    <property type="evidence" value="ECO:0007669"/>
    <property type="project" value="TreeGrafter"/>
</dbReference>
<keyword evidence="7 13" id="KW-1133">Transmembrane helix</keyword>
<dbReference type="RefSeq" id="XP_013064950.2">
    <property type="nucleotide sequence ID" value="XM_013209496.2"/>
</dbReference>
<organism evidence="16 17">
    <name type="scientific">Biomphalaria glabrata</name>
    <name type="common">Bloodfluke planorb</name>
    <name type="synonym">Freshwater snail</name>
    <dbReference type="NCBI Taxonomy" id="6526"/>
    <lineage>
        <taxon>Eukaryota</taxon>
        <taxon>Metazoa</taxon>
        <taxon>Spiralia</taxon>
        <taxon>Lophotrochozoa</taxon>
        <taxon>Mollusca</taxon>
        <taxon>Gastropoda</taxon>
        <taxon>Heterobranchia</taxon>
        <taxon>Euthyneura</taxon>
        <taxon>Panpulmonata</taxon>
        <taxon>Hygrophila</taxon>
        <taxon>Lymnaeoidea</taxon>
        <taxon>Planorbidae</taxon>
        <taxon>Biomphalaria</taxon>
    </lineage>
</organism>
<keyword evidence="10 12" id="KW-0407">Ion channel</keyword>
<gene>
    <name evidence="16" type="primary">106053855</name>
</gene>
<evidence type="ECO:0000256" key="1">
    <source>
        <dbReference type="ARBA" id="ARBA00004141"/>
    </source>
</evidence>
<evidence type="ECO:0000256" key="4">
    <source>
        <dbReference type="ARBA" id="ARBA00022692"/>
    </source>
</evidence>
<protein>
    <recommendedName>
        <fullName evidence="18">Inward rectifier potassium channel C-terminal domain-containing protein</fullName>
    </recommendedName>
</protein>
<evidence type="ECO:0000256" key="6">
    <source>
        <dbReference type="ARBA" id="ARBA00022958"/>
    </source>
</evidence>
<evidence type="ECO:0000256" key="8">
    <source>
        <dbReference type="ARBA" id="ARBA00023065"/>
    </source>
</evidence>
<keyword evidence="2 12" id="KW-0813">Transport</keyword>
<dbReference type="InterPro" id="IPR013518">
    <property type="entry name" value="K_chnl_inward-rec_Kir_cyto"/>
</dbReference>
<evidence type="ECO:0000256" key="7">
    <source>
        <dbReference type="ARBA" id="ARBA00022989"/>
    </source>
</evidence>
<comment type="similarity">
    <text evidence="12">Belongs to the inward rectifier-type potassium channel (TC 1.A.2.1) family.</text>
</comment>
<feature type="domain" description="Inward rectifier potassium channel C-terminal" evidence="15">
    <location>
        <begin position="166"/>
        <end position="338"/>
    </location>
</feature>
<evidence type="ECO:0000259" key="15">
    <source>
        <dbReference type="Pfam" id="PF17655"/>
    </source>
</evidence>
<dbReference type="Proteomes" id="UP000076420">
    <property type="component" value="Unassembled WGS sequence"/>
</dbReference>
<evidence type="ECO:0000256" key="2">
    <source>
        <dbReference type="ARBA" id="ARBA00022448"/>
    </source>
</evidence>
<dbReference type="GO" id="GO:0005242">
    <property type="term" value="F:inward rectifier potassium channel activity"/>
    <property type="evidence" value="ECO:0007669"/>
    <property type="project" value="InterPro"/>
</dbReference>
<evidence type="ECO:0000256" key="5">
    <source>
        <dbReference type="ARBA" id="ARBA00022882"/>
    </source>
</evidence>
<dbReference type="AlphaFoldDB" id="A0A2C9LU16"/>
<keyword evidence="8 12" id="KW-0406">Ion transport</keyword>
<dbReference type="InterPro" id="IPR016449">
    <property type="entry name" value="K_chnl_inward-rec_Kir"/>
</dbReference>
<evidence type="ECO:0000256" key="11">
    <source>
        <dbReference type="PIRSR" id="PIRSR005465-1"/>
    </source>
</evidence>
<dbReference type="PRINTS" id="PR01320">
    <property type="entry name" value="KIRCHANNEL"/>
</dbReference>
<dbReference type="InterPro" id="IPR040445">
    <property type="entry name" value="Kir_TM"/>
</dbReference>
<evidence type="ECO:0000256" key="3">
    <source>
        <dbReference type="ARBA" id="ARBA00022538"/>
    </source>
</evidence>
<dbReference type="EnsemblMetazoa" id="BGLB034924-RA">
    <property type="protein sequence ID" value="BGLB034924-PA"/>
    <property type="gene ID" value="BGLB034924"/>
</dbReference>
<dbReference type="Pfam" id="PF01007">
    <property type="entry name" value="IRK"/>
    <property type="match status" value="1"/>
</dbReference>